<dbReference type="Proteomes" id="UP000499080">
    <property type="component" value="Unassembled WGS sequence"/>
</dbReference>
<accession>A0A4Y2C0A2</accession>
<reference evidence="1 2" key="1">
    <citation type="journal article" date="2019" name="Sci. Rep.">
        <title>Orb-weaving spider Araneus ventricosus genome elucidates the spidroin gene catalogue.</title>
        <authorList>
            <person name="Kono N."/>
            <person name="Nakamura H."/>
            <person name="Ohtoshi R."/>
            <person name="Moran D.A.P."/>
            <person name="Shinohara A."/>
            <person name="Yoshida Y."/>
            <person name="Fujiwara M."/>
            <person name="Mori M."/>
            <person name="Tomita M."/>
            <person name="Arakawa K."/>
        </authorList>
    </citation>
    <scope>NUCLEOTIDE SEQUENCE [LARGE SCALE GENOMIC DNA]</scope>
</reference>
<evidence type="ECO:0000313" key="2">
    <source>
        <dbReference type="Proteomes" id="UP000499080"/>
    </source>
</evidence>
<keyword evidence="2" id="KW-1185">Reference proteome</keyword>
<gene>
    <name evidence="1" type="ORF">AVEN_248691_1</name>
</gene>
<comment type="caution">
    <text evidence="1">The sequence shown here is derived from an EMBL/GenBank/DDBJ whole genome shotgun (WGS) entry which is preliminary data.</text>
</comment>
<evidence type="ECO:0000313" key="1">
    <source>
        <dbReference type="EMBL" id="GBL97758.1"/>
    </source>
</evidence>
<dbReference type="EMBL" id="BGPR01000132">
    <property type="protein sequence ID" value="GBL97758.1"/>
    <property type="molecule type" value="Genomic_DNA"/>
</dbReference>
<organism evidence="1 2">
    <name type="scientific">Araneus ventricosus</name>
    <name type="common">Orbweaver spider</name>
    <name type="synonym">Epeira ventricosa</name>
    <dbReference type="NCBI Taxonomy" id="182803"/>
    <lineage>
        <taxon>Eukaryota</taxon>
        <taxon>Metazoa</taxon>
        <taxon>Ecdysozoa</taxon>
        <taxon>Arthropoda</taxon>
        <taxon>Chelicerata</taxon>
        <taxon>Arachnida</taxon>
        <taxon>Araneae</taxon>
        <taxon>Araneomorphae</taxon>
        <taxon>Entelegynae</taxon>
        <taxon>Araneoidea</taxon>
        <taxon>Araneidae</taxon>
        <taxon>Araneus</taxon>
    </lineage>
</organism>
<sequence length="166" mass="18754">MYNYDSRSRLLINTRNPHLDLLQTCIQAVQKPISINGAYHLVSSATVSSTLHLTLAEDGTVKWRVTRKLDPSPCLVIQISCMTAHAIARVLSPSSHHRPWPYPSRRRYVLSLEKKHKPPTLLYPPEGMREPAYLSDGFSSVDSRCPPVGEILRLGELIRVIFAQLK</sequence>
<proteinExistence type="predicted"/>
<dbReference type="AlphaFoldDB" id="A0A4Y2C0A2"/>
<name>A0A4Y2C0A2_ARAVE</name>
<protein>
    <submittedName>
        <fullName evidence="1">Uncharacterized protein</fullName>
    </submittedName>
</protein>